<sequence length="152" mass="17113">MTLNERVLQCRLGLMFRERVCRHIMHGVASLVDDFSIVKAEEIARNIEALRTATRALRSQQAHRLQATHRGRQHGGTRREHCVHYHGKPLPASHDLSRNGKLNTSNRALPPGPAAILDRVIVQAIVSLEYVAGVKADNILLFEKLYPQELSL</sequence>
<protein>
    <submittedName>
        <fullName evidence="1">Uncharacterized protein</fullName>
    </submittedName>
</protein>
<evidence type="ECO:0000313" key="2">
    <source>
        <dbReference type="Proteomes" id="UP000821845"/>
    </source>
</evidence>
<dbReference type="Proteomes" id="UP000821845">
    <property type="component" value="Chromosome 10"/>
</dbReference>
<evidence type="ECO:0000313" key="1">
    <source>
        <dbReference type="EMBL" id="KAH6943210.1"/>
    </source>
</evidence>
<accession>A0ACB7T8E9</accession>
<keyword evidence="2" id="KW-1185">Reference proteome</keyword>
<proteinExistence type="predicted"/>
<organism evidence="1 2">
    <name type="scientific">Hyalomma asiaticum</name>
    <name type="common">Tick</name>
    <dbReference type="NCBI Taxonomy" id="266040"/>
    <lineage>
        <taxon>Eukaryota</taxon>
        <taxon>Metazoa</taxon>
        <taxon>Ecdysozoa</taxon>
        <taxon>Arthropoda</taxon>
        <taxon>Chelicerata</taxon>
        <taxon>Arachnida</taxon>
        <taxon>Acari</taxon>
        <taxon>Parasitiformes</taxon>
        <taxon>Ixodida</taxon>
        <taxon>Ixodoidea</taxon>
        <taxon>Ixodidae</taxon>
        <taxon>Hyalomminae</taxon>
        <taxon>Hyalomma</taxon>
    </lineage>
</organism>
<reference evidence="1" key="1">
    <citation type="submission" date="2020-05" db="EMBL/GenBank/DDBJ databases">
        <title>Large-scale comparative analyses of tick genomes elucidate their genetic diversity and vector capacities.</title>
        <authorList>
            <person name="Jia N."/>
            <person name="Wang J."/>
            <person name="Shi W."/>
            <person name="Du L."/>
            <person name="Sun Y."/>
            <person name="Zhan W."/>
            <person name="Jiang J."/>
            <person name="Wang Q."/>
            <person name="Zhang B."/>
            <person name="Ji P."/>
            <person name="Sakyi L.B."/>
            <person name="Cui X."/>
            <person name="Yuan T."/>
            <person name="Jiang B."/>
            <person name="Yang W."/>
            <person name="Lam T.T.-Y."/>
            <person name="Chang Q."/>
            <person name="Ding S."/>
            <person name="Wang X."/>
            <person name="Zhu J."/>
            <person name="Ruan X."/>
            <person name="Zhao L."/>
            <person name="Wei J."/>
            <person name="Que T."/>
            <person name="Du C."/>
            <person name="Cheng J."/>
            <person name="Dai P."/>
            <person name="Han X."/>
            <person name="Huang E."/>
            <person name="Gao Y."/>
            <person name="Liu J."/>
            <person name="Shao H."/>
            <person name="Ye R."/>
            <person name="Li L."/>
            <person name="Wei W."/>
            <person name="Wang X."/>
            <person name="Wang C."/>
            <person name="Yang T."/>
            <person name="Huo Q."/>
            <person name="Li W."/>
            <person name="Guo W."/>
            <person name="Chen H."/>
            <person name="Zhou L."/>
            <person name="Ni X."/>
            <person name="Tian J."/>
            <person name="Zhou Y."/>
            <person name="Sheng Y."/>
            <person name="Liu T."/>
            <person name="Pan Y."/>
            <person name="Xia L."/>
            <person name="Li J."/>
            <person name="Zhao F."/>
            <person name="Cao W."/>
        </authorList>
    </citation>
    <scope>NUCLEOTIDE SEQUENCE</scope>
    <source>
        <strain evidence="1">Hyas-2018</strain>
    </source>
</reference>
<comment type="caution">
    <text evidence="1">The sequence shown here is derived from an EMBL/GenBank/DDBJ whole genome shotgun (WGS) entry which is preliminary data.</text>
</comment>
<gene>
    <name evidence="1" type="ORF">HPB50_017218</name>
</gene>
<name>A0ACB7T8E9_HYAAI</name>
<dbReference type="EMBL" id="CM023490">
    <property type="protein sequence ID" value="KAH6943210.1"/>
    <property type="molecule type" value="Genomic_DNA"/>
</dbReference>